<dbReference type="Proteomes" id="UP000836788">
    <property type="component" value="Chromosome 20"/>
</dbReference>
<keyword evidence="2" id="KW-0677">Repeat</keyword>
<evidence type="ECO:0000256" key="2">
    <source>
        <dbReference type="ARBA" id="ARBA00022737"/>
    </source>
</evidence>
<accession>A0A8J9X689</accession>
<feature type="region of interest" description="Disordered" evidence="5">
    <location>
        <begin position="37"/>
        <end position="70"/>
    </location>
</feature>
<dbReference type="PROSITE" id="PS51770">
    <property type="entry name" value="HOTDOG_ACOT"/>
    <property type="match status" value="2"/>
</dbReference>
<dbReference type="GO" id="GO:0006637">
    <property type="term" value="P:acyl-CoA metabolic process"/>
    <property type="evidence" value="ECO:0007669"/>
    <property type="project" value="TreeGrafter"/>
</dbReference>
<feature type="compositionally biased region" description="Basic residues" evidence="5">
    <location>
        <begin position="259"/>
        <end position="268"/>
    </location>
</feature>
<keyword evidence="3" id="KW-0378">Hydrolase</keyword>
<evidence type="ECO:0000256" key="3">
    <source>
        <dbReference type="ARBA" id="ARBA00022801"/>
    </source>
</evidence>
<gene>
    <name evidence="7" type="ORF">PTTT1_LOCUS30204</name>
</gene>
<comment type="similarity">
    <text evidence="1">Belongs to the acyl coenzyme A hydrolase family.</text>
</comment>
<dbReference type="Gene3D" id="3.10.129.10">
    <property type="entry name" value="Hotdog Thioesterase"/>
    <property type="match status" value="2"/>
</dbReference>
<organism evidence="7">
    <name type="scientific">Phaeodactylum tricornutum</name>
    <name type="common">Diatom</name>
    <dbReference type="NCBI Taxonomy" id="2850"/>
    <lineage>
        <taxon>Eukaryota</taxon>
        <taxon>Sar</taxon>
        <taxon>Stramenopiles</taxon>
        <taxon>Ochrophyta</taxon>
        <taxon>Bacillariophyta</taxon>
        <taxon>Bacillariophyceae</taxon>
        <taxon>Bacillariophycidae</taxon>
        <taxon>Naviculales</taxon>
        <taxon>Phaeodactylaceae</taxon>
        <taxon>Phaeodactylum</taxon>
    </lineage>
</organism>
<evidence type="ECO:0000256" key="5">
    <source>
        <dbReference type="SAM" id="MobiDB-lite"/>
    </source>
</evidence>
<dbReference type="InterPro" id="IPR033120">
    <property type="entry name" value="HOTDOG_ACOT"/>
</dbReference>
<keyword evidence="4" id="KW-0809">Transit peptide</keyword>
<dbReference type="AlphaFoldDB" id="A0A8J9X689"/>
<evidence type="ECO:0000259" key="6">
    <source>
        <dbReference type="PROSITE" id="PS51770"/>
    </source>
</evidence>
<feature type="region of interest" description="Disordered" evidence="5">
    <location>
        <begin position="255"/>
        <end position="283"/>
    </location>
</feature>
<dbReference type="EMBL" id="OU594961">
    <property type="protein sequence ID" value="CAG9285788.1"/>
    <property type="molecule type" value="Genomic_DNA"/>
</dbReference>
<sequence>MIARLCKTSGSTVAAFASADLSSCQWLIRPNFTRRETTKTRCTSSSSSALSEKTDHAQQPQQSSSPRENLQSLFKNPIVHKLWTERQAAKAREGRIGNVDYDPSVGKAPADSRVEITYAFSTDELLYESYRNPWGQMRLGRMMEDLDALAGNIAFFHVDQGQTMHPIIVTASVDRIRLQERPTAKHDQILSGQVSWTGKSSMEIRMSCMDAGTQQEWLEAFVTFVTLDPITKKPTAIPPILPQTPDEESYFTRGAQRAALKRQRRSRINSKPTSQSAPSADHTAQAHIEHMAASLLQEAGPLLNMPALANPHSILMNATRMQNAMIAQPQTQNLHNRVFGGFLMRRAFELAYSNAYVFGGARPIFLEVDDVSFANPVDVGDLLVFNSRVLYTDHGRLGDYYASSNDHRELPLIHVEVEAWVTEPERVSARLSNQFYFTFAADQPMVRRVLPSSMDEASRMATRMEADRQQQYETR</sequence>
<feature type="compositionally biased region" description="Polar residues" evidence="5">
    <location>
        <begin position="269"/>
        <end position="278"/>
    </location>
</feature>
<evidence type="ECO:0000256" key="1">
    <source>
        <dbReference type="ARBA" id="ARBA00010458"/>
    </source>
</evidence>
<protein>
    <recommendedName>
        <fullName evidence="6">HotDog ACOT-type domain-containing protein</fullName>
    </recommendedName>
</protein>
<dbReference type="CDD" id="cd03442">
    <property type="entry name" value="BFIT_BACH"/>
    <property type="match status" value="2"/>
</dbReference>
<dbReference type="PANTHER" id="PTHR12655">
    <property type="entry name" value="ACYL-COA THIOESTERASE"/>
    <property type="match status" value="1"/>
</dbReference>
<dbReference type="PANTHER" id="PTHR12655:SF0">
    <property type="entry name" value="ACYL-COENZYME A THIOESTERASE 9, MITOCHONDRIAL"/>
    <property type="match status" value="1"/>
</dbReference>
<feature type="compositionally biased region" description="Polar residues" evidence="5">
    <location>
        <begin position="57"/>
        <end position="70"/>
    </location>
</feature>
<reference evidence="7" key="1">
    <citation type="submission" date="2022-02" db="EMBL/GenBank/DDBJ databases">
        <authorList>
            <person name="Giguere J D."/>
        </authorList>
    </citation>
    <scope>NUCLEOTIDE SEQUENCE</scope>
    <source>
        <strain evidence="7">CCAP 1055/1</strain>
    </source>
</reference>
<proteinExistence type="inferred from homology"/>
<dbReference type="GO" id="GO:0047617">
    <property type="term" value="F:fatty acyl-CoA hydrolase activity"/>
    <property type="evidence" value="ECO:0007669"/>
    <property type="project" value="TreeGrafter"/>
</dbReference>
<evidence type="ECO:0000256" key="4">
    <source>
        <dbReference type="ARBA" id="ARBA00022946"/>
    </source>
</evidence>
<dbReference type="InterPro" id="IPR029069">
    <property type="entry name" value="HotDog_dom_sf"/>
</dbReference>
<evidence type="ECO:0000313" key="7">
    <source>
        <dbReference type="EMBL" id="CAG9285788.1"/>
    </source>
</evidence>
<dbReference type="SUPFAM" id="SSF54637">
    <property type="entry name" value="Thioesterase/thiol ester dehydrase-isomerase"/>
    <property type="match status" value="2"/>
</dbReference>
<name>A0A8J9X689_PHATR</name>
<feature type="domain" description="HotDog ACOT-type" evidence="6">
    <location>
        <begin position="317"/>
        <end position="445"/>
    </location>
</feature>
<feature type="compositionally biased region" description="Low complexity" evidence="5">
    <location>
        <begin position="40"/>
        <end position="51"/>
    </location>
</feature>
<feature type="domain" description="HotDog ACOT-type" evidence="6">
    <location>
        <begin position="116"/>
        <end position="230"/>
    </location>
</feature>